<dbReference type="Pfam" id="PF00085">
    <property type="entry name" value="Thioredoxin"/>
    <property type="match status" value="1"/>
</dbReference>
<keyword evidence="1" id="KW-0732">Signal</keyword>
<dbReference type="EMBL" id="FOHT01000001">
    <property type="protein sequence ID" value="SES72137.1"/>
    <property type="molecule type" value="Genomic_DNA"/>
</dbReference>
<evidence type="ECO:0000313" key="3">
    <source>
        <dbReference type="EMBL" id="SES72137.1"/>
    </source>
</evidence>
<protein>
    <submittedName>
        <fullName evidence="3">Thioredoxin</fullName>
    </submittedName>
</protein>
<dbReference type="PROSITE" id="PS51352">
    <property type="entry name" value="THIOREDOXIN_2"/>
    <property type="match status" value="1"/>
</dbReference>
<organism evidence="3 4">
    <name type="scientific">Draconibacterium orientale</name>
    <dbReference type="NCBI Taxonomy" id="1168034"/>
    <lineage>
        <taxon>Bacteria</taxon>
        <taxon>Pseudomonadati</taxon>
        <taxon>Bacteroidota</taxon>
        <taxon>Bacteroidia</taxon>
        <taxon>Marinilabiliales</taxon>
        <taxon>Prolixibacteraceae</taxon>
        <taxon>Draconibacterium</taxon>
    </lineage>
</organism>
<dbReference type="Proteomes" id="UP000181981">
    <property type="component" value="Unassembled WGS sequence"/>
</dbReference>
<dbReference type="InterPro" id="IPR036249">
    <property type="entry name" value="Thioredoxin-like_sf"/>
</dbReference>
<evidence type="ECO:0000313" key="4">
    <source>
        <dbReference type="Proteomes" id="UP000181981"/>
    </source>
</evidence>
<accession>A0A1H9YSN2</accession>
<reference evidence="3 4" key="1">
    <citation type="submission" date="2016-10" db="EMBL/GenBank/DDBJ databases">
        <authorList>
            <person name="de Groot N.N."/>
        </authorList>
    </citation>
    <scope>NUCLEOTIDE SEQUENCE [LARGE SCALE GENOMIC DNA]</scope>
    <source>
        <strain evidence="3 4">DSM 25947</strain>
    </source>
</reference>
<evidence type="ECO:0000256" key="1">
    <source>
        <dbReference type="SAM" id="SignalP"/>
    </source>
</evidence>
<dbReference type="GO" id="GO:0005829">
    <property type="term" value="C:cytosol"/>
    <property type="evidence" value="ECO:0007669"/>
    <property type="project" value="TreeGrafter"/>
</dbReference>
<name>A0A1H9YSN2_9BACT</name>
<feature type="signal peptide" evidence="1">
    <location>
        <begin position="1"/>
        <end position="35"/>
    </location>
</feature>
<sequence>MVDNYKIKNKMKTRFITFLIAAGLLFGYSSCTAKAESNDSETATKSVSKADKATTMLTKAMFLEKVWDYESSPKEWKYKGEKPALIDFYADWCGPCRTAAPILEEVAGEFAGEVIVYKIDTQVERELAAVFGVKSIPAFLYIPIEGKPTMASGIARTKEDTKKMFTQNINTILLKKQQNNDAL</sequence>
<feature type="domain" description="Thioredoxin" evidence="2">
    <location>
        <begin position="47"/>
        <end position="170"/>
    </location>
</feature>
<dbReference type="AlphaFoldDB" id="A0A1H9YSN2"/>
<dbReference type="PANTHER" id="PTHR45663:SF11">
    <property type="entry name" value="GEO12009P1"/>
    <property type="match status" value="1"/>
</dbReference>
<dbReference type="Gene3D" id="3.40.30.10">
    <property type="entry name" value="Glutaredoxin"/>
    <property type="match status" value="1"/>
</dbReference>
<feature type="chain" id="PRO_5010205660" evidence="1">
    <location>
        <begin position="36"/>
        <end position="183"/>
    </location>
</feature>
<dbReference type="InterPro" id="IPR013766">
    <property type="entry name" value="Thioredoxin_domain"/>
</dbReference>
<dbReference type="PANTHER" id="PTHR45663">
    <property type="entry name" value="GEO12009P1"/>
    <property type="match status" value="1"/>
</dbReference>
<dbReference type="CDD" id="cd02947">
    <property type="entry name" value="TRX_family"/>
    <property type="match status" value="1"/>
</dbReference>
<dbReference type="GO" id="GO:0045454">
    <property type="term" value="P:cell redox homeostasis"/>
    <property type="evidence" value="ECO:0007669"/>
    <property type="project" value="TreeGrafter"/>
</dbReference>
<dbReference type="PRINTS" id="PR00421">
    <property type="entry name" value="THIOREDOXIN"/>
</dbReference>
<dbReference type="GO" id="GO:0015035">
    <property type="term" value="F:protein-disulfide reductase activity"/>
    <property type="evidence" value="ECO:0007669"/>
    <property type="project" value="TreeGrafter"/>
</dbReference>
<proteinExistence type="predicted"/>
<gene>
    <name evidence="3" type="ORF">SAMN05444285_101298</name>
</gene>
<dbReference type="SUPFAM" id="SSF52833">
    <property type="entry name" value="Thioredoxin-like"/>
    <property type="match status" value="1"/>
</dbReference>
<evidence type="ECO:0000259" key="2">
    <source>
        <dbReference type="PROSITE" id="PS51352"/>
    </source>
</evidence>